<dbReference type="RefSeq" id="WP_046311305.1">
    <property type="nucleotide sequence ID" value="NZ_CBCSCY010000003.1"/>
</dbReference>
<evidence type="ECO:0000313" key="1">
    <source>
        <dbReference type="EMBL" id="AKD03873.1"/>
    </source>
</evidence>
<dbReference type="HOGENOM" id="CLU_1494919_0_0_10"/>
<dbReference type="KEGG" id="pko:PKOR_13060"/>
<evidence type="ECO:0000313" key="2">
    <source>
        <dbReference type="Proteomes" id="UP000033109"/>
    </source>
</evidence>
<dbReference type="PATRIC" id="fig|400092.3.peg.2851"/>
<dbReference type="OrthoDB" id="5855557at2"/>
<dbReference type="EMBL" id="CP009621">
    <property type="protein sequence ID" value="AKD03873.1"/>
    <property type="molecule type" value="Genomic_DNA"/>
</dbReference>
<dbReference type="Proteomes" id="UP000033109">
    <property type="component" value="Chromosome"/>
</dbReference>
<dbReference type="STRING" id="400092.PKOR_13060"/>
<organism evidence="1 2">
    <name type="scientific">Pontibacter korlensis</name>
    <dbReference type="NCBI Taxonomy" id="400092"/>
    <lineage>
        <taxon>Bacteria</taxon>
        <taxon>Pseudomonadati</taxon>
        <taxon>Bacteroidota</taxon>
        <taxon>Cytophagia</taxon>
        <taxon>Cytophagales</taxon>
        <taxon>Hymenobacteraceae</taxon>
        <taxon>Pontibacter</taxon>
    </lineage>
</organism>
<accession>A0A0E3ZH44</accession>
<dbReference type="AlphaFoldDB" id="A0A0E3ZH44"/>
<protein>
    <submittedName>
        <fullName evidence="1">Uncharacterized protein</fullName>
    </submittedName>
</protein>
<proteinExistence type="predicted"/>
<reference evidence="1 2" key="1">
    <citation type="journal article" date="2015" name="Sci. Rep.">
        <title>Unraveling adaptation of Pontibacter korlensis to radiation and infertility in desert through complete genome and comparative transcriptomic analysis.</title>
        <authorList>
            <person name="Dai J."/>
            <person name="Dai W."/>
            <person name="Qiu C."/>
            <person name="Yang Z."/>
            <person name="Zhang Y."/>
            <person name="Zhou M."/>
            <person name="Zhang L."/>
            <person name="Fang C."/>
            <person name="Gao Q."/>
            <person name="Yang Q."/>
            <person name="Li X."/>
            <person name="Wang Z."/>
            <person name="Wang Z."/>
            <person name="Jia Z."/>
            <person name="Chen X."/>
        </authorList>
    </citation>
    <scope>NUCLEOTIDE SEQUENCE [LARGE SCALE GENOMIC DNA]</scope>
    <source>
        <strain evidence="1 2">X14-1T</strain>
    </source>
</reference>
<sequence length="180" mass="20446">MKILRGISKATLIIVACFALVYLSFCLIRQVRITDEPTELHTNYFKILYRGILKEEAAAIASSLESNYASIRTTLEAPLHDTIAVFIHPTQEQFNDATGLLNSTANGTSRGPLAFHLKYETWYNSVFPQDMEKVAVHEFTHCIQLNILIQEALDKAENTNSPGFDKNFEEQFATNYPQWL</sequence>
<keyword evidence="2" id="KW-1185">Reference proteome</keyword>
<gene>
    <name evidence="1" type="ORF">PKOR_13060</name>
</gene>
<name>A0A0E3ZH44_9BACT</name>